<reference evidence="1" key="1">
    <citation type="submission" date="2020-08" db="EMBL/GenBank/DDBJ databases">
        <title>Genome sequencing and assembly of the red palm weevil Rhynchophorus ferrugineus.</title>
        <authorList>
            <person name="Dias G.B."/>
            <person name="Bergman C.M."/>
            <person name="Manee M."/>
        </authorList>
    </citation>
    <scope>NUCLEOTIDE SEQUENCE</scope>
    <source>
        <strain evidence="1">AA-2017</strain>
        <tissue evidence="1">Whole larva</tissue>
    </source>
</reference>
<comment type="caution">
    <text evidence="1">The sequence shown here is derived from an EMBL/GenBank/DDBJ whole genome shotgun (WGS) entry which is preliminary data.</text>
</comment>
<dbReference type="EMBL" id="JAACXV010000112">
    <property type="protein sequence ID" value="KAF7283407.1"/>
    <property type="molecule type" value="Genomic_DNA"/>
</dbReference>
<protein>
    <submittedName>
        <fullName evidence="1">Uncharacterized protein</fullName>
    </submittedName>
</protein>
<dbReference type="AlphaFoldDB" id="A0A834IZJ9"/>
<proteinExistence type="predicted"/>
<name>A0A834IZJ9_RHYFE</name>
<evidence type="ECO:0000313" key="2">
    <source>
        <dbReference type="Proteomes" id="UP000625711"/>
    </source>
</evidence>
<accession>A0A834IZJ9</accession>
<evidence type="ECO:0000313" key="1">
    <source>
        <dbReference type="EMBL" id="KAF7283407.1"/>
    </source>
</evidence>
<sequence length="100" mass="11680">MTKGWKRVVVLEYVGHGRNKYVKTPFRISSRDRYVRHAVGINLQRFNTGLSTVCGFLRLVDHIAATAPLCCYNNVEPTHMREEDDKLTFKIFQCTYFSTY</sequence>
<organism evidence="1 2">
    <name type="scientific">Rhynchophorus ferrugineus</name>
    <name type="common">Red palm weevil</name>
    <name type="synonym">Curculio ferrugineus</name>
    <dbReference type="NCBI Taxonomy" id="354439"/>
    <lineage>
        <taxon>Eukaryota</taxon>
        <taxon>Metazoa</taxon>
        <taxon>Ecdysozoa</taxon>
        <taxon>Arthropoda</taxon>
        <taxon>Hexapoda</taxon>
        <taxon>Insecta</taxon>
        <taxon>Pterygota</taxon>
        <taxon>Neoptera</taxon>
        <taxon>Endopterygota</taxon>
        <taxon>Coleoptera</taxon>
        <taxon>Polyphaga</taxon>
        <taxon>Cucujiformia</taxon>
        <taxon>Curculionidae</taxon>
        <taxon>Dryophthorinae</taxon>
        <taxon>Rhynchophorus</taxon>
    </lineage>
</organism>
<gene>
    <name evidence="1" type="ORF">GWI33_000681</name>
</gene>
<keyword evidence="2" id="KW-1185">Reference proteome</keyword>
<dbReference type="Proteomes" id="UP000625711">
    <property type="component" value="Unassembled WGS sequence"/>
</dbReference>